<comment type="pathway">
    <text evidence="1">Cofactor biosynthesis; molybdopterin biosynthesis.</text>
</comment>
<dbReference type="GO" id="GO:0006777">
    <property type="term" value="P:Mo-molybdopterin cofactor biosynthetic process"/>
    <property type="evidence" value="ECO:0007669"/>
    <property type="project" value="UniProtKB-KW"/>
</dbReference>
<dbReference type="Gene3D" id="3.40.190.10">
    <property type="entry name" value="Periplasmic binding protein-like II"/>
    <property type="match status" value="1"/>
</dbReference>
<gene>
    <name evidence="4" type="ORF">ENS19_04450</name>
</gene>
<dbReference type="InterPro" id="IPR008284">
    <property type="entry name" value="MoCF_biosynth_CS"/>
</dbReference>
<dbReference type="NCBIfam" id="NF045515">
    <property type="entry name" value="Glp_gephyrin"/>
    <property type="match status" value="1"/>
</dbReference>
<dbReference type="SUPFAM" id="SSF63882">
    <property type="entry name" value="MoeA N-terminal region -like"/>
    <property type="match status" value="1"/>
</dbReference>
<dbReference type="Gene3D" id="2.170.190.11">
    <property type="entry name" value="Molybdopterin biosynthesis moea protein, domain 3"/>
    <property type="match status" value="1"/>
</dbReference>
<evidence type="ECO:0000259" key="3">
    <source>
        <dbReference type="SMART" id="SM00852"/>
    </source>
</evidence>
<dbReference type="EMBL" id="DSTX01000007">
    <property type="protein sequence ID" value="HFK20515.1"/>
    <property type="molecule type" value="Genomic_DNA"/>
</dbReference>
<dbReference type="InterPro" id="IPR036425">
    <property type="entry name" value="MoaB/Mog-like_dom_sf"/>
</dbReference>
<keyword evidence="2" id="KW-0501">Molybdenum cofactor biosynthesis</keyword>
<dbReference type="Pfam" id="PF12727">
    <property type="entry name" value="PBP_like"/>
    <property type="match status" value="1"/>
</dbReference>
<dbReference type="GO" id="GO:0061599">
    <property type="term" value="F:molybdopterin molybdotransferase activity"/>
    <property type="evidence" value="ECO:0007669"/>
    <property type="project" value="TreeGrafter"/>
</dbReference>
<dbReference type="InterPro" id="IPR005111">
    <property type="entry name" value="MoeA_C_domain_IV"/>
</dbReference>
<dbReference type="InterPro" id="IPR024370">
    <property type="entry name" value="PBP_domain"/>
</dbReference>
<dbReference type="InterPro" id="IPR036688">
    <property type="entry name" value="MoeA_C_domain_IV_sf"/>
</dbReference>
<dbReference type="NCBIfam" id="NF011068">
    <property type="entry name" value="PRK14498.1"/>
    <property type="match status" value="1"/>
</dbReference>
<dbReference type="UniPathway" id="UPA00344"/>
<comment type="caution">
    <text evidence="4">The sequence shown here is derived from an EMBL/GenBank/DDBJ whole genome shotgun (WGS) entry which is preliminary data.</text>
</comment>
<dbReference type="PANTHER" id="PTHR10192">
    <property type="entry name" value="MOLYBDOPTERIN BIOSYNTHESIS PROTEIN"/>
    <property type="match status" value="1"/>
</dbReference>
<dbReference type="FunFam" id="3.40.190.10:FF:000566">
    <property type="entry name" value="Molybdenum cofactor biosynthesis protein"/>
    <property type="match status" value="1"/>
</dbReference>
<dbReference type="InterPro" id="IPR036135">
    <property type="entry name" value="MoeA_linker/N_sf"/>
</dbReference>
<organism evidence="4">
    <name type="scientific">Candidatus Methanomethylicus mesodigestus</name>
    <dbReference type="NCBI Taxonomy" id="1867258"/>
    <lineage>
        <taxon>Archaea</taxon>
        <taxon>Thermoproteota</taxon>
        <taxon>Methanosuratincolia</taxon>
        <taxon>Candidatus Methanomethylicales</taxon>
        <taxon>Candidatus Methanomethylicaceae</taxon>
        <taxon>Candidatus Methanomethylicus</taxon>
    </lineage>
</organism>
<evidence type="ECO:0000256" key="1">
    <source>
        <dbReference type="ARBA" id="ARBA00005046"/>
    </source>
</evidence>
<dbReference type="InterPro" id="IPR038987">
    <property type="entry name" value="MoeA-like"/>
</dbReference>
<dbReference type="SMART" id="SM00852">
    <property type="entry name" value="MoCF_biosynth"/>
    <property type="match status" value="1"/>
</dbReference>
<sequence>MTIKSERRIFHKLATVEDAIELLMERSACACGHESVQLDDAVGMVLAESVTSGMDLPPFDRAEMDGYAVNSEDVEGASETRPSSLKAVGSINAGDLPKIALQKGECAEIATGAPMPRGADSVVMVEHTSRRGEVIDVFKATTPGENVASVGTDVQTGEMVLRAGTLLGSREIGILAAIGMRDVKILRRPLVGIISTGNEIVEAGGKLPYGKVYDVNTDALTAAIIQAGCKPLKLGLLKDDYTEIETRISEGVNKCDVLLISGGTSAGVGDLVYKAIDEACEPGIIIHGLKVKPGKPTIIAFDGNKPIIGLPGYPVSALMIFNQIVRPLLLKMTGMPQKPNRVATAKLASRVNSAKGKEWFLGVHVIRKGDGLVAHPIISGSGAIGNLARADGYIRIEEGREFLDRGEAVDVCFFADGDYSPDLVIMGSHCPGLDLLLQILFEREGIRAKTANIGSYAGLKAVAEGEADISGVHMLDEKDLTYNLNQVKDAGLPESCLVKGYRRLQGVMVPKGNPRGIRGLEDLLRGGVVFVNRNRGSGTRVLTDRLIFEAAKRRGIELKEVGTVVKGYRWEAKTHSAVAAAVAHGRADLGVGVESAARAYGLDFIPIKYEEYDFIVSPESANKKSVKIFLECLRSKEFAEMLERMPGYRSW</sequence>
<name>A0A7C3J243_9CREN</name>
<dbReference type="Pfam" id="PF03454">
    <property type="entry name" value="MoeA_C"/>
    <property type="match status" value="1"/>
</dbReference>
<dbReference type="InterPro" id="IPR001453">
    <property type="entry name" value="MoaB/Mog_dom"/>
</dbReference>
<proteinExistence type="predicted"/>
<dbReference type="FunFam" id="2.170.190.11:FF:000001">
    <property type="entry name" value="Molybdopterin molybdenumtransferase"/>
    <property type="match status" value="1"/>
</dbReference>
<protein>
    <submittedName>
        <fullName evidence="4">Molybdopterin biosynthesis protein</fullName>
    </submittedName>
</protein>
<dbReference type="SUPFAM" id="SSF53850">
    <property type="entry name" value="Periplasmic binding protein-like II"/>
    <property type="match status" value="1"/>
</dbReference>
<evidence type="ECO:0000313" key="4">
    <source>
        <dbReference type="EMBL" id="HFK20515.1"/>
    </source>
</evidence>
<dbReference type="InterPro" id="IPR005110">
    <property type="entry name" value="MoeA_linker/N"/>
</dbReference>
<dbReference type="PANTHER" id="PTHR10192:SF5">
    <property type="entry name" value="GEPHYRIN"/>
    <property type="match status" value="1"/>
</dbReference>
<dbReference type="Gene3D" id="2.40.340.10">
    <property type="entry name" value="MoeA, C-terminal, domain IV"/>
    <property type="match status" value="1"/>
</dbReference>
<dbReference type="Pfam" id="PF00994">
    <property type="entry name" value="MoCF_biosynth"/>
    <property type="match status" value="1"/>
</dbReference>
<dbReference type="SUPFAM" id="SSF53218">
    <property type="entry name" value="Molybdenum cofactor biosynthesis proteins"/>
    <property type="match status" value="1"/>
</dbReference>
<dbReference type="Gene3D" id="3.90.105.10">
    <property type="entry name" value="Molybdopterin biosynthesis moea protein, domain 2"/>
    <property type="match status" value="1"/>
</dbReference>
<dbReference type="Gene3D" id="3.40.980.10">
    <property type="entry name" value="MoaB/Mog-like domain"/>
    <property type="match status" value="1"/>
</dbReference>
<dbReference type="GO" id="GO:0005737">
    <property type="term" value="C:cytoplasm"/>
    <property type="evidence" value="ECO:0007669"/>
    <property type="project" value="TreeGrafter"/>
</dbReference>
<evidence type="ECO:0000256" key="2">
    <source>
        <dbReference type="ARBA" id="ARBA00023150"/>
    </source>
</evidence>
<dbReference type="CDD" id="cd00887">
    <property type="entry name" value="MoeA"/>
    <property type="match status" value="1"/>
</dbReference>
<dbReference type="AlphaFoldDB" id="A0A7C3J243"/>
<reference evidence="4" key="1">
    <citation type="journal article" date="2020" name="mSystems">
        <title>Genome- and Community-Level Interaction Insights into Carbon Utilization and Element Cycling Functions of Hydrothermarchaeota in Hydrothermal Sediment.</title>
        <authorList>
            <person name="Zhou Z."/>
            <person name="Liu Y."/>
            <person name="Xu W."/>
            <person name="Pan J."/>
            <person name="Luo Z.H."/>
            <person name="Li M."/>
        </authorList>
    </citation>
    <scope>NUCLEOTIDE SEQUENCE [LARGE SCALE GENOMIC DNA]</scope>
    <source>
        <strain evidence="4">SpSt-468</strain>
    </source>
</reference>
<dbReference type="Pfam" id="PF03453">
    <property type="entry name" value="MoeA_N"/>
    <property type="match status" value="1"/>
</dbReference>
<dbReference type="PROSITE" id="PS01079">
    <property type="entry name" value="MOCF_BIOSYNTHESIS_2"/>
    <property type="match status" value="1"/>
</dbReference>
<accession>A0A7C3J243</accession>
<feature type="domain" description="MoaB/Mog" evidence="3">
    <location>
        <begin position="192"/>
        <end position="331"/>
    </location>
</feature>
<dbReference type="NCBIfam" id="TIGR00177">
    <property type="entry name" value="molyb_syn"/>
    <property type="match status" value="1"/>
</dbReference>
<dbReference type="SUPFAM" id="SSF63867">
    <property type="entry name" value="MoeA C-terminal domain-like"/>
    <property type="match status" value="1"/>
</dbReference>